<sequence length="170" mass="18247">LCLGLSGVSQINAQLIDGVYKRLCARNGGAGKPEYRLPSMVPGTFLLPIGLLVTGWTARASVHWIVPDIVGIVIVGAGMILNFQSIQTYIIDAFTLHGPSALAATNVFRSIVMGFGFPLFAPSMYNALDYGKGGTILACAAIAIWIPAPFLFWVYGERLQNASHYAKRST</sequence>
<protein>
    <recommendedName>
        <fullName evidence="8">MFS general substrate transporter</fullName>
    </recommendedName>
</protein>
<dbReference type="Gene3D" id="1.20.1250.20">
    <property type="entry name" value="MFS general substrate transporter like domains"/>
    <property type="match status" value="1"/>
</dbReference>
<evidence type="ECO:0000256" key="2">
    <source>
        <dbReference type="ARBA" id="ARBA00022692"/>
    </source>
</evidence>
<dbReference type="SUPFAM" id="SSF103473">
    <property type="entry name" value="MFS general substrate transporter"/>
    <property type="match status" value="1"/>
</dbReference>
<feature type="transmembrane region" description="Helical" evidence="5">
    <location>
        <begin position="40"/>
        <end position="58"/>
    </location>
</feature>
<dbReference type="STRING" id="1328759.A0A5C2RV09"/>
<feature type="transmembrane region" description="Helical" evidence="5">
    <location>
        <begin position="101"/>
        <end position="121"/>
    </location>
</feature>
<evidence type="ECO:0000313" key="6">
    <source>
        <dbReference type="EMBL" id="RPD55144.1"/>
    </source>
</evidence>
<dbReference type="AlphaFoldDB" id="A0A5C2RV09"/>
<evidence type="ECO:0000256" key="3">
    <source>
        <dbReference type="ARBA" id="ARBA00022989"/>
    </source>
</evidence>
<evidence type="ECO:0000313" key="7">
    <source>
        <dbReference type="Proteomes" id="UP000313359"/>
    </source>
</evidence>
<keyword evidence="2 5" id="KW-0812">Transmembrane</keyword>
<keyword evidence="7" id="KW-1185">Reference proteome</keyword>
<evidence type="ECO:0000256" key="5">
    <source>
        <dbReference type="SAM" id="Phobius"/>
    </source>
</evidence>
<dbReference type="InterPro" id="IPR036259">
    <property type="entry name" value="MFS_trans_sf"/>
</dbReference>
<keyword evidence="3 5" id="KW-1133">Transmembrane helix</keyword>
<feature type="transmembrane region" description="Helical" evidence="5">
    <location>
        <begin position="133"/>
        <end position="155"/>
    </location>
</feature>
<dbReference type="OrthoDB" id="2802254at2759"/>
<reference evidence="6" key="1">
    <citation type="journal article" date="2018" name="Genome Biol. Evol.">
        <title>Genomics and development of Lentinus tigrinus, a white-rot wood-decaying mushroom with dimorphic fruiting bodies.</title>
        <authorList>
            <person name="Wu B."/>
            <person name="Xu Z."/>
            <person name="Knudson A."/>
            <person name="Carlson A."/>
            <person name="Chen N."/>
            <person name="Kovaka S."/>
            <person name="LaButti K."/>
            <person name="Lipzen A."/>
            <person name="Pennachio C."/>
            <person name="Riley R."/>
            <person name="Schakwitz W."/>
            <person name="Umezawa K."/>
            <person name="Ohm R.A."/>
            <person name="Grigoriev I.V."/>
            <person name="Nagy L.G."/>
            <person name="Gibbons J."/>
            <person name="Hibbett D."/>
        </authorList>
    </citation>
    <scope>NUCLEOTIDE SEQUENCE [LARGE SCALE GENOMIC DNA]</scope>
    <source>
        <strain evidence="6">ALCF2SS1-6</strain>
    </source>
</reference>
<feature type="non-terminal residue" evidence="6">
    <location>
        <position position="1"/>
    </location>
</feature>
<proteinExistence type="predicted"/>
<dbReference type="Proteomes" id="UP000313359">
    <property type="component" value="Unassembled WGS sequence"/>
</dbReference>
<dbReference type="GO" id="GO:0022857">
    <property type="term" value="F:transmembrane transporter activity"/>
    <property type="evidence" value="ECO:0007669"/>
    <property type="project" value="TreeGrafter"/>
</dbReference>
<evidence type="ECO:0008006" key="8">
    <source>
        <dbReference type="Google" id="ProtNLM"/>
    </source>
</evidence>
<organism evidence="6 7">
    <name type="scientific">Lentinus tigrinus ALCF2SS1-6</name>
    <dbReference type="NCBI Taxonomy" id="1328759"/>
    <lineage>
        <taxon>Eukaryota</taxon>
        <taxon>Fungi</taxon>
        <taxon>Dikarya</taxon>
        <taxon>Basidiomycota</taxon>
        <taxon>Agaricomycotina</taxon>
        <taxon>Agaricomycetes</taxon>
        <taxon>Polyporales</taxon>
        <taxon>Polyporaceae</taxon>
        <taxon>Lentinus</taxon>
    </lineage>
</organism>
<evidence type="ECO:0000256" key="1">
    <source>
        <dbReference type="ARBA" id="ARBA00004141"/>
    </source>
</evidence>
<keyword evidence="4 5" id="KW-0472">Membrane</keyword>
<evidence type="ECO:0000256" key="4">
    <source>
        <dbReference type="ARBA" id="ARBA00023136"/>
    </source>
</evidence>
<gene>
    <name evidence="6" type="ORF">L227DRAFT_510577</name>
</gene>
<dbReference type="EMBL" id="ML122298">
    <property type="protein sequence ID" value="RPD55144.1"/>
    <property type="molecule type" value="Genomic_DNA"/>
</dbReference>
<dbReference type="PANTHER" id="PTHR23502:SF60">
    <property type="entry name" value="MAJOR FACILITATOR SUPERFAMILY (MFS) PROFILE DOMAIN-CONTAINING PROTEIN-RELATED"/>
    <property type="match status" value="1"/>
</dbReference>
<dbReference type="PANTHER" id="PTHR23502">
    <property type="entry name" value="MAJOR FACILITATOR SUPERFAMILY"/>
    <property type="match status" value="1"/>
</dbReference>
<dbReference type="GO" id="GO:0005886">
    <property type="term" value="C:plasma membrane"/>
    <property type="evidence" value="ECO:0007669"/>
    <property type="project" value="TreeGrafter"/>
</dbReference>
<name>A0A5C2RV09_9APHY</name>
<feature type="transmembrane region" description="Helical" evidence="5">
    <location>
        <begin position="64"/>
        <end position="81"/>
    </location>
</feature>
<accession>A0A5C2RV09</accession>
<comment type="subcellular location">
    <subcellularLocation>
        <location evidence="1">Membrane</location>
        <topology evidence="1">Multi-pass membrane protein</topology>
    </subcellularLocation>
</comment>